<evidence type="ECO:0000313" key="2">
    <source>
        <dbReference type="EMBL" id="SEJ61878.1"/>
    </source>
</evidence>
<evidence type="ECO:0000256" key="1">
    <source>
        <dbReference type="SAM" id="Phobius"/>
    </source>
</evidence>
<sequence length="287" mass="32616">MTRNRYPMKHTLTCLILFIYSIIFVGSVKSQTLSGKRYMPPLGVLSLTGGVGVAYYMGDLRTGRINKHLGLGPSVSIGALYRLTEHFSARGELRFYQVSADQKYTPNYQQNLSFKTFNPDLNVGIQADLFAYNRHAKFNPYLLGGVGVTYMTPKTEFDGNWISLAPLQTEGVKYNRLPLVFMLGAGFSTQIAERWSLGMELVNNFVNSDYLDDVSTVYPDYSTLPNDLARQLSDRSSEIGAIPQQPGWHRGRPARKDMYLFLQVRVNYLIGTRKEAHERRNVRCPRF</sequence>
<protein>
    <submittedName>
        <fullName evidence="2">Outer membrane protein beta-barrel domain-containing protein</fullName>
    </submittedName>
</protein>
<dbReference type="EMBL" id="FNXY01000010">
    <property type="protein sequence ID" value="SEJ61878.1"/>
    <property type="molecule type" value="Genomic_DNA"/>
</dbReference>
<keyword evidence="1" id="KW-0812">Transmembrane</keyword>
<keyword evidence="1" id="KW-0472">Membrane</keyword>
<proteinExistence type="predicted"/>
<accession>A0A1H7A8Z4</accession>
<dbReference type="STRING" id="408657.SAMN04487995_5515"/>
<keyword evidence="3" id="KW-1185">Reference proteome</keyword>
<keyword evidence="1" id="KW-1133">Transmembrane helix</keyword>
<organism evidence="2 3">
    <name type="scientific">Dyadobacter koreensis</name>
    <dbReference type="NCBI Taxonomy" id="408657"/>
    <lineage>
        <taxon>Bacteria</taxon>
        <taxon>Pseudomonadati</taxon>
        <taxon>Bacteroidota</taxon>
        <taxon>Cytophagia</taxon>
        <taxon>Cytophagales</taxon>
        <taxon>Spirosomataceae</taxon>
        <taxon>Dyadobacter</taxon>
    </lineage>
</organism>
<dbReference type="SUPFAM" id="SSF56925">
    <property type="entry name" value="OMPA-like"/>
    <property type="match status" value="2"/>
</dbReference>
<evidence type="ECO:0000313" key="3">
    <source>
        <dbReference type="Proteomes" id="UP000199532"/>
    </source>
</evidence>
<reference evidence="2 3" key="1">
    <citation type="submission" date="2016-10" db="EMBL/GenBank/DDBJ databases">
        <authorList>
            <person name="de Groot N.N."/>
        </authorList>
    </citation>
    <scope>NUCLEOTIDE SEQUENCE [LARGE SCALE GENOMIC DNA]</scope>
    <source>
        <strain evidence="2 3">DSM 19938</strain>
    </source>
</reference>
<gene>
    <name evidence="2" type="ORF">SAMN04487995_5515</name>
</gene>
<name>A0A1H7A8Z4_9BACT</name>
<dbReference type="Proteomes" id="UP000199532">
    <property type="component" value="Unassembled WGS sequence"/>
</dbReference>
<dbReference type="Gene3D" id="2.40.160.20">
    <property type="match status" value="1"/>
</dbReference>
<feature type="transmembrane region" description="Helical" evidence="1">
    <location>
        <begin position="40"/>
        <end position="58"/>
    </location>
</feature>
<dbReference type="AlphaFoldDB" id="A0A1H7A8Z4"/>
<dbReference type="InterPro" id="IPR011250">
    <property type="entry name" value="OMP/PagP_B-barrel"/>
</dbReference>